<name>A0A6G1DMZ5_9ORYZ</name>
<proteinExistence type="predicted"/>
<evidence type="ECO:0000313" key="1">
    <source>
        <dbReference type="EMBL" id="KAF0913998.1"/>
    </source>
</evidence>
<keyword evidence="2" id="KW-1185">Reference proteome</keyword>
<comment type="caution">
    <text evidence="1">The sequence shown here is derived from an EMBL/GenBank/DDBJ whole genome shotgun (WGS) entry which is preliminary data.</text>
</comment>
<sequence>MPVLRKPLWQTLVCEPGRPVGCRSSHSTVVVVTGGVDGMGSASGRPSVGARPCVVPVPQEPLRSVADLAQWPPVKRRPKERYWSSWGSVSPAAAARSAVAERAPASMVDYGQWCNGDGDVGGDGGAHFLHEA</sequence>
<protein>
    <submittedName>
        <fullName evidence="1">Uncharacterized protein</fullName>
    </submittedName>
</protein>
<evidence type="ECO:0000313" key="2">
    <source>
        <dbReference type="Proteomes" id="UP000479710"/>
    </source>
</evidence>
<dbReference type="EMBL" id="SPHZ02000006">
    <property type="protein sequence ID" value="KAF0913998.1"/>
    <property type="molecule type" value="Genomic_DNA"/>
</dbReference>
<dbReference type="AlphaFoldDB" id="A0A6G1DMZ5"/>
<gene>
    <name evidence="1" type="ORF">E2562_026380</name>
</gene>
<dbReference type="Proteomes" id="UP000479710">
    <property type="component" value="Unassembled WGS sequence"/>
</dbReference>
<accession>A0A6G1DMZ5</accession>
<organism evidence="1 2">
    <name type="scientific">Oryza meyeriana var. granulata</name>
    <dbReference type="NCBI Taxonomy" id="110450"/>
    <lineage>
        <taxon>Eukaryota</taxon>
        <taxon>Viridiplantae</taxon>
        <taxon>Streptophyta</taxon>
        <taxon>Embryophyta</taxon>
        <taxon>Tracheophyta</taxon>
        <taxon>Spermatophyta</taxon>
        <taxon>Magnoliopsida</taxon>
        <taxon>Liliopsida</taxon>
        <taxon>Poales</taxon>
        <taxon>Poaceae</taxon>
        <taxon>BOP clade</taxon>
        <taxon>Oryzoideae</taxon>
        <taxon>Oryzeae</taxon>
        <taxon>Oryzinae</taxon>
        <taxon>Oryza</taxon>
        <taxon>Oryza meyeriana</taxon>
    </lineage>
</organism>
<reference evidence="1 2" key="1">
    <citation type="submission" date="2019-11" db="EMBL/GenBank/DDBJ databases">
        <title>Whole genome sequence of Oryza granulata.</title>
        <authorList>
            <person name="Li W."/>
        </authorList>
    </citation>
    <scope>NUCLEOTIDE SEQUENCE [LARGE SCALE GENOMIC DNA]</scope>
    <source>
        <strain evidence="2">cv. Menghai</strain>
        <tissue evidence="1">Leaf</tissue>
    </source>
</reference>